<feature type="compositionally biased region" description="Basic residues" evidence="7">
    <location>
        <begin position="9"/>
        <end position="23"/>
    </location>
</feature>
<keyword evidence="6" id="KW-0456">Lyase</keyword>
<evidence type="ECO:0000256" key="2">
    <source>
        <dbReference type="ARBA" id="ARBA00022692"/>
    </source>
</evidence>
<proteinExistence type="predicted"/>
<comment type="subcellular location">
    <subcellularLocation>
        <location evidence="1">Membrane</location>
    </subcellularLocation>
</comment>
<feature type="compositionally biased region" description="Basic and acidic residues" evidence="7">
    <location>
        <begin position="323"/>
        <end position="347"/>
    </location>
</feature>
<dbReference type="Pfam" id="PF00211">
    <property type="entry name" value="Guanylate_cyc"/>
    <property type="match status" value="1"/>
</dbReference>
<dbReference type="InterPro" id="IPR003607">
    <property type="entry name" value="HD/PDEase_dom"/>
</dbReference>
<keyword evidence="5 8" id="KW-0472">Membrane</keyword>
<dbReference type="CDD" id="cd07302">
    <property type="entry name" value="CHD"/>
    <property type="match status" value="1"/>
</dbReference>
<dbReference type="Gene3D" id="3.30.70.1230">
    <property type="entry name" value="Nucleotide cyclase"/>
    <property type="match status" value="1"/>
</dbReference>
<keyword evidence="3" id="KW-0547">Nucleotide-binding</keyword>
<evidence type="ECO:0000256" key="8">
    <source>
        <dbReference type="SAM" id="Phobius"/>
    </source>
</evidence>
<comment type="caution">
    <text evidence="11">The sequence shown here is derived from an EMBL/GenBank/DDBJ whole genome shotgun (WGS) entry which is preliminary data.</text>
</comment>
<dbReference type="InterPro" id="IPR002073">
    <property type="entry name" value="PDEase_catalytic_dom"/>
</dbReference>
<keyword evidence="4 8" id="KW-1133">Transmembrane helix</keyword>
<dbReference type="GO" id="GO:0007168">
    <property type="term" value="P:receptor guanylyl cyclase signaling pathway"/>
    <property type="evidence" value="ECO:0007669"/>
    <property type="project" value="TreeGrafter"/>
</dbReference>
<gene>
    <name evidence="11" type="ORF">SEMRO_1866_G302510.1</name>
</gene>
<dbReference type="SUPFAM" id="SSF109604">
    <property type="entry name" value="HD-domain/PDEase-like"/>
    <property type="match status" value="1"/>
</dbReference>
<dbReference type="PANTHER" id="PTHR11920">
    <property type="entry name" value="GUANYLYL CYCLASE"/>
    <property type="match status" value="1"/>
</dbReference>
<feature type="transmembrane region" description="Helical" evidence="8">
    <location>
        <begin position="123"/>
        <end position="143"/>
    </location>
</feature>
<dbReference type="Proteomes" id="UP001153069">
    <property type="component" value="Unassembled WGS sequence"/>
</dbReference>
<feature type="compositionally biased region" description="Low complexity" evidence="7">
    <location>
        <begin position="976"/>
        <end position="988"/>
    </location>
</feature>
<dbReference type="GO" id="GO:0035556">
    <property type="term" value="P:intracellular signal transduction"/>
    <property type="evidence" value="ECO:0007669"/>
    <property type="project" value="InterPro"/>
</dbReference>
<dbReference type="SMART" id="SM00471">
    <property type="entry name" value="HDc"/>
    <property type="match status" value="1"/>
</dbReference>
<dbReference type="PROSITE" id="PS50125">
    <property type="entry name" value="GUANYLATE_CYCLASE_2"/>
    <property type="match status" value="1"/>
</dbReference>
<dbReference type="SMART" id="SM00044">
    <property type="entry name" value="CYCc"/>
    <property type="match status" value="1"/>
</dbReference>
<evidence type="ECO:0000256" key="5">
    <source>
        <dbReference type="ARBA" id="ARBA00023136"/>
    </source>
</evidence>
<dbReference type="GO" id="GO:0004383">
    <property type="term" value="F:guanylate cyclase activity"/>
    <property type="evidence" value="ECO:0007669"/>
    <property type="project" value="TreeGrafter"/>
</dbReference>
<keyword evidence="2 8" id="KW-0812">Transmembrane</keyword>
<keyword evidence="11" id="KW-0675">Receptor</keyword>
<dbReference type="GO" id="GO:0005886">
    <property type="term" value="C:plasma membrane"/>
    <property type="evidence" value="ECO:0007669"/>
    <property type="project" value="TreeGrafter"/>
</dbReference>
<feature type="compositionally biased region" description="Polar residues" evidence="7">
    <location>
        <begin position="1000"/>
        <end position="1021"/>
    </location>
</feature>
<dbReference type="Gene3D" id="1.10.1300.10">
    <property type="entry name" value="3'5'-cyclic nucleotide phosphodiesterase, catalytic domain"/>
    <property type="match status" value="1"/>
</dbReference>
<dbReference type="GO" id="GO:0001653">
    <property type="term" value="F:peptide receptor activity"/>
    <property type="evidence" value="ECO:0007669"/>
    <property type="project" value="TreeGrafter"/>
</dbReference>
<dbReference type="GO" id="GO:0000166">
    <property type="term" value="F:nucleotide binding"/>
    <property type="evidence" value="ECO:0007669"/>
    <property type="project" value="UniProtKB-KW"/>
</dbReference>
<dbReference type="GO" id="GO:0004016">
    <property type="term" value="F:adenylate cyclase activity"/>
    <property type="evidence" value="ECO:0007669"/>
    <property type="project" value="TreeGrafter"/>
</dbReference>
<evidence type="ECO:0000256" key="7">
    <source>
        <dbReference type="SAM" id="MobiDB-lite"/>
    </source>
</evidence>
<evidence type="ECO:0000256" key="4">
    <source>
        <dbReference type="ARBA" id="ARBA00022989"/>
    </source>
</evidence>
<dbReference type="OrthoDB" id="546632at2759"/>
<dbReference type="InterPro" id="IPR036971">
    <property type="entry name" value="PDEase_catalytic_dom_sf"/>
</dbReference>
<protein>
    <submittedName>
        <fullName evidence="11">Receptor-type guanylate cyclase gcy</fullName>
    </submittedName>
</protein>
<feature type="domain" description="PDEase" evidence="10">
    <location>
        <begin position="1055"/>
        <end position="1296"/>
    </location>
</feature>
<dbReference type="GO" id="GO:0004114">
    <property type="term" value="F:3',5'-cyclic-nucleotide phosphodiesterase activity"/>
    <property type="evidence" value="ECO:0007669"/>
    <property type="project" value="InterPro"/>
</dbReference>
<evidence type="ECO:0000313" key="12">
    <source>
        <dbReference type="Proteomes" id="UP001153069"/>
    </source>
</evidence>
<evidence type="ECO:0000259" key="9">
    <source>
        <dbReference type="PROSITE" id="PS50125"/>
    </source>
</evidence>
<feature type="region of interest" description="Disordered" evidence="7">
    <location>
        <begin position="302"/>
        <end position="358"/>
    </location>
</feature>
<evidence type="ECO:0000259" key="10">
    <source>
        <dbReference type="PROSITE" id="PS51845"/>
    </source>
</evidence>
<sequence length="1479" mass="168571">MELPAHLRNSMHKHQQRTARAQKSRPSMLIQQPMYYRDESTTAYPGQEDNPYNLDLDESEEEDDSYSYTNSDDDDDNDSFAGGGYETESDDGKLSPEEARKREMEKQQKIGAKEHQRVFRARLFVVLLFLGTACANALIVYYLNVNHEYDDYYFHFNELATEIIQGTQENVRVVFQAMDAMSVALTTRVGDDPTTAWPLVTFRDFAILAENVRNVTGAWQIVFVPIVMESQRQAWEQYSVDNQFWVREEFPLITEDAFHERLLQAASANQSSSTTSSSEMMRRMQYYDAQQQQSQYMLYDGTESLRYPPPTPQQTRQSSQHNNETKRQQQEQQERTRRRQQYVEHNLRGVIPSRIHPAPTREERLTQGMHYAPVWQMSPVPYYRGIINHDMYREPSFHHMSHYIHDNKQAVISNQLNDPIIQLFVEEHNARENPYDYFDETTSTTTSTSSSSNIFTSSNPEHSNQQYPPTGVLVQPVWDSLNPLTASVAGYLIAMIPWETYLVDSFRADSEEAVLARYQCETTSEQESLKFNYKAHGGQSVTYLGPGDIFNGESEFDFNVERTMTFPIQPPSSVVRDDVLEQLVPTVTNYTNATNGTNATNTTHAPPLSECRIEIKFYPSEELRTLYITTNPVYYALMVLSVFVLLALVFYIYNCFVERRRGRAMAVAEKTNRIVTSLFPSHFADQLISEDKKKEKENKKKKKKKVVIEEAPTRQLKKFMNDKNSKNNSSSVEGLGFGEGDGGETPLFLANSKPIADLFPETTVLFADIAGFTAWSSVREPSQVFTLLETIYQNFDFLAKQYGIFKIETIGDCYVAVCGLPEPRADHAVAMSRFSIACLQKMKGLVSELEVTLGPDTGDLTIRTGLHSGPVTAGVLRGERARFQLFGDTVNTAARMESTGMRDKIQISQETADLLVGAGKSHWLTKRDGLVKAKGKGDLQTYWLKLSSIDRRGSIGGERRRHSMGGPSRTSSVRDSFGGCSRGSGASSRLDSSDPRRMMSANSDRNVTGSRPTSEIETTSLLDRKDLPVKLSKKQQRLVEWNCEMIQQLLRQIVARRNFLKNASKPMHLPFTAMMSDLPKFGAPRQQHQGVPLDEVVEVINLPEFDVAAYVGSTDAKHIRLDPVVVTQLKKFISLLASRYRDNPFHNFDHASHVAMSVGKLLTRIVAPDLASINERHDNNHDISNSIHVTNDMKDLHDHTYGITSDPLTQLAVVLSALIHDADHRGVPNNILIKEEPEMAAKYNNKSVAEQNSVDIAWEIFMADDMKELRETICPEFTELRRLRQIIVSSVLATDIFDPELSALRKARWNKAFQQQKPKRLSEMMTPFDKRRSSFNVTAVAMNSNPRHEPRHEVNRKATIVIEHLIQASDVAHTMQHWHIYQKWNECLFKEMYQCYKQGRSDKDPSEGWYKGEIWFFDNYVIPLAKKLKDCGVFGVSSDEYLIYAEQNKAEWEEKGEAIVASMLEKYGDAVDRAALGYE</sequence>
<feature type="region of interest" description="Disordered" evidence="7">
    <location>
        <begin position="954"/>
        <end position="1021"/>
    </location>
</feature>
<keyword evidence="12" id="KW-1185">Reference proteome</keyword>
<dbReference type="InterPro" id="IPR029787">
    <property type="entry name" value="Nucleotide_cyclase"/>
</dbReference>
<feature type="region of interest" description="Disordered" evidence="7">
    <location>
        <begin position="1"/>
        <end position="110"/>
    </location>
</feature>
<feature type="compositionally biased region" description="Acidic residues" evidence="7">
    <location>
        <begin position="55"/>
        <end position="78"/>
    </location>
</feature>
<accession>A0A9N8EW40</accession>
<evidence type="ECO:0000256" key="6">
    <source>
        <dbReference type="ARBA" id="ARBA00023239"/>
    </source>
</evidence>
<dbReference type="EMBL" id="CAICTM010001864">
    <property type="protein sequence ID" value="CAB9526669.1"/>
    <property type="molecule type" value="Genomic_DNA"/>
</dbReference>
<dbReference type="Pfam" id="PF00233">
    <property type="entry name" value="PDEase_I"/>
    <property type="match status" value="1"/>
</dbReference>
<feature type="compositionally biased region" description="Basic and acidic residues" evidence="7">
    <location>
        <begin position="90"/>
        <end position="110"/>
    </location>
</feature>
<feature type="transmembrane region" description="Helical" evidence="8">
    <location>
        <begin position="633"/>
        <end position="653"/>
    </location>
</feature>
<dbReference type="InterPro" id="IPR050401">
    <property type="entry name" value="Cyclic_nucleotide_synthase"/>
</dbReference>
<dbReference type="InterPro" id="IPR001054">
    <property type="entry name" value="A/G_cyclase"/>
</dbReference>
<feature type="region of interest" description="Disordered" evidence="7">
    <location>
        <begin position="441"/>
        <end position="465"/>
    </location>
</feature>
<evidence type="ECO:0000256" key="3">
    <source>
        <dbReference type="ARBA" id="ARBA00022741"/>
    </source>
</evidence>
<feature type="compositionally biased region" description="Low complexity" evidence="7">
    <location>
        <begin position="441"/>
        <end position="458"/>
    </location>
</feature>
<dbReference type="PANTHER" id="PTHR11920:SF335">
    <property type="entry name" value="GUANYLATE CYCLASE"/>
    <property type="match status" value="1"/>
</dbReference>
<reference evidence="11" key="1">
    <citation type="submission" date="2020-06" db="EMBL/GenBank/DDBJ databases">
        <authorList>
            <consortium name="Plant Systems Biology data submission"/>
        </authorList>
    </citation>
    <scope>NUCLEOTIDE SEQUENCE</scope>
    <source>
        <strain evidence="11">D6</strain>
    </source>
</reference>
<feature type="domain" description="Guanylate cyclase" evidence="9">
    <location>
        <begin position="763"/>
        <end position="897"/>
    </location>
</feature>
<dbReference type="SUPFAM" id="SSF55073">
    <property type="entry name" value="Nucleotide cyclase"/>
    <property type="match status" value="1"/>
</dbReference>
<name>A0A9N8EW40_9STRA</name>
<organism evidence="11 12">
    <name type="scientific">Seminavis robusta</name>
    <dbReference type="NCBI Taxonomy" id="568900"/>
    <lineage>
        <taxon>Eukaryota</taxon>
        <taxon>Sar</taxon>
        <taxon>Stramenopiles</taxon>
        <taxon>Ochrophyta</taxon>
        <taxon>Bacillariophyta</taxon>
        <taxon>Bacillariophyceae</taxon>
        <taxon>Bacillariophycidae</taxon>
        <taxon>Naviculales</taxon>
        <taxon>Naviculaceae</taxon>
        <taxon>Seminavis</taxon>
    </lineage>
</organism>
<evidence type="ECO:0000313" key="11">
    <source>
        <dbReference type="EMBL" id="CAB9526669.1"/>
    </source>
</evidence>
<evidence type="ECO:0000256" key="1">
    <source>
        <dbReference type="ARBA" id="ARBA00004370"/>
    </source>
</evidence>
<dbReference type="PROSITE" id="PS51845">
    <property type="entry name" value="PDEASE_I_2"/>
    <property type="match status" value="1"/>
</dbReference>